<dbReference type="Proteomes" id="UP001526076">
    <property type="component" value="Unassembled WGS sequence"/>
</dbReference>
<comment type="caution">
    <text evidence="1">The sequence shown here is derived from an EMBL/GenBank/DDBJ whole genome shotgun (WGS) entry which is preliminary data.</text>
</comment>
<sequence>TRPEFDSVRIDPAYEAMLAQKVVAYGHRKVAVTATSHPLAATLHARTATFITQLVVDGVQPHIVTSHSDYGEDLFDGIDRAIDAGCTAVIAGSDLIAVKILEH</sequence>
<evidence type="ECO:0000313" key="2">
    <source>
        <dbReference type="Proteomes" id="UP001526076"/>
    </source>
</evidence>
<keyword evidence="2" id="KW-1185">Reference proteome</keyword>
<dbReference type="Gene3D" id="3.40.50.2300">
    <property type="match status" value="2"/>
</dbReference>
<feature type="non-terminal residue" evidence="1">
    <location>
        <position position="103"/>
    </location>
</feature>
<reference evidence="1 2" key="1">
    <citation type="submission" date="2022-10" db="EMBL/GenBank/DDBJ databases">
        <title>Comparative genomic study of S. anginosus.</title>
        <authorList>
            <person name="Prasad A."/>
            <person name="Ene A."/>
            <person name="Jablonska S."/>
            <person name="Du J."/>
            <person name="Wolfe A.J."/>
            <person name="Putonti C."/>
        </authorList>
    </citation>
    <scope>NUCLEOTIDE SEQUENCE [LARGE SCALE GENOMIC DNA]</scope>
    <source>
        <strain evidence="1 2">UMB9231</strain>
    </source>
</reference>
<evidence type="ECO:0000313" key="1">
    <source>
        <dbReference type="EMBL" id="MCW1043106.1"/>
    </source>
</evidence>
<organism evidence="1 2">
    <name type="scientific">Streptococcus anginosus</name>
    <dbReference type="NCBI Taxonomy" id="1328"/>
    <lineage>
        <taxon>Bacteria</taxon>
        <taxon>Bacillati</taxon>
        <taxon>Bacillota</taxon>
        <taxon>Bacilli</taxon>
        <taxon>Lactobacillales</taxon>
        <taxon>Streptococcaceae</taxon>
        <taxon>Streptococcus</taxon>
        <taxon>Streptococcus anginosus group</taxon>
    </lineage>
</organism>
<evidence type="ECO:0008006" key="3">
    <source>
        <dbReference type="Google" id="ProtNLM"/>
    </source>
</evidence>
<feature type="non-terminal residue" evidence="1">
    <location>
        <position position="1"/>
    </location>
</feature>
<name>A0ABT3ECE1_STRAP</name>
<protein>
    <recommendedName>
        <fullName evidence="3">LacI family transcriptional regulator</fullName>
    </recommendedName>
</protein>
<gene>
    <name evidence="1" type="ORF">OJ597_12055</name>
</gene>
<accession>A0ABT3ECE1</accession>
<dbReference type="EMBL" id="JAPAHU010000157">
    <property type="protein sequence ID" value="MCW1043106.1"/>
    <property type="molecule type" value="Genomic_DNA"/>
</dbReference>
<proteinExistence type="predicted"/>
<dbReference type="InterPro" id="IPR028082">
    <property type="entry name" value="Peripla_BP_I"/>
</dbReference>
<dbReference type="SUPFAM" id="SSF53822">
    <property type="entry name" value="Periplasmic binding protein-like I"/>
    <property type="match status" value="1"/>
</dbReference>